<dbReference type="EMBL" id="KK583214">
    <property type="protein sequence ID" value="KDO27941.1"/>
    <property type="molecule type" value="Genomic_DNA"/>
</dbReference>
<organism evidence="1 2">
    <name type="scientific">Saprolegnia parasitica (strain CBS 223.65)</name>
    <dbReference type="NCBI Taxonomy" id="695850"/>
    <lineage>
        <taxon>Eukaryota</taxon>
        <taxon>Sar</taxon>
        <taxon>Stramenopiles</taxon>
        <taxon>Oomycota</taxon>
        <taxon>Saprolegniomycetes</taxon>
        <taxon>Saprolegniales</taxon>
        <taxon>Saprolegniaceae</taxon>
        <taxon>Saprolegnia</taxon>
    </lineage>
</organism>
<protein>
    <submittedName>
        <fullName evidence="1">Uncharacterized protein</fullName>
    </submittedName>
</protein>
<dbReference type="KEGG" id="spar:SPRG_20347"/>
<dbReference type="GeneID" id="24141511"/>
<proteinExistence type="predicted"/>
<accession>A0A067CN17</accession>
<sequence length="144" mass="16013">MGCDATVESVAPLFAYKSKNLCIVVSKSHVLFIWNERRMSSTEPCTVVVALTMYCLLWLCPSRSATPRFSRTNWRVDGPSSMSLIKSDDRFSMSSTRRASVEGRSGLGRSDWACSPKILSTRCVPPTYAMSIMLVLLCTVEEAE</sequence>
<dbReference type="RefSeq" id="XP_012201463.1">
    <property type="nucleotide sequence ID" value="XM_012346073.1"/>
</dbReference>
<feature type="non-terminal residue" evidence="1">
    <location>
        <position position="144"/>
    </location>
</feature>
<keyword evidence="2" id="KW-1185">Reference proteome</keyword>
<dbReference type="AlphaFoldDB" id="A0A067CN17"/>
<name>A0A067CN17_SAPPC</name>
<evidence type="ECO:0000313" key="2">
    <source>
        <dbReference type="Proteomes" id="UP000030745"/>
    </source>
</evidence>
<dbReference type="Proteomes" id="UP000030745">
    <property type="component" value="Unassembled WGS sequence"/>
</dbReference>
<reference evidence="1 2" key="1">
    <citation type="journal article" date="2013" name="PLoS Genet.">
        <title>Distinctive expansion of potential virulence genes in the genome of the oomycete fish pathogen Saprolegnia parasitica.</title>
        <authorList>
            <person name="Jiang R.H."/>
            <person name="de Bruijn I."/>
            <person name="Haas B.J."/>
            <person name="Belmonte R."/>
            <person name="Lobach L."/>
            <person name="Christie J."/>
            <person name="van den Ackerveken G."/>
            <person name="Bottin A."/>
            <person name="Bulone V."/>
            <person name="Diaz-Moreno S.M."/>
            <person name="Dumas B."/>
            <person name="Fan L."/>
            <person name="Gaulin E."/>
            <person name="Govers F."/>
            <person name="Grenville-Briggs L.J."/>
            <person name="Horner N.R."/>
            <person name="Levin J.Z."/>
            <person name="Mammella M."/>
            <person name="Meijer H.J."/>
            <person name="Morris P."/>
            <person name="Nusbaum C."/>
            <person name="Oome S."/>
            <person name="Phillips A.J."/>
            <person name="van Rooyen D."/>
            <person name="Rzeszutek E."/>
            <person name="Saraiva M."/>
            <person name="Secombes C.J."/>
            <person name="Seidl M.F."/>
            <person name="Snel B."/>
            <person name="Stassen J.H."/>
            <person name="Sykes S."/>
            <person name="Tripathy S."/>
            <person name="van den Berg H."/>
            <person name="Vega-Arreguin J.C."/>
            <person name="Wawra S."/>
            <person name="Young S.K."/>
            <person name="Zeng Q."/>
            <person name="Dieguez-Uribeondo J."/>
            <person name="Russ C."/>
            <person name="Tyler B.M."/>
            <person name="van West P."/>
        </authorList>
    </citation>
    <scope>NUCLEOTIDE SEQUENCE [LARGE SCALE GENOMIC DNA]</scope>
    <source>
        <strain evidence="1 2">CBS 223.65</strain>
    </source>
</reference>
<gene>
    <name evidence="1" type="ORF">SPRG_20347</name>
</gene>
<dbReference type="VEuPathDB" id="FungiDB:SPRG_20347"/>
<evidence type="ECO:0000313" key="1">
    <source>
        <dbReference type="EMBL" id="KDO27941.1"/>
    </source>
</evidence>